<reference evidence="9" key="1">
    <citation type="submission" date="2021-12" db="EMBL/GenBank/DDBJ databases">
        <authorList>
            <person name="Veyrier F.J."/>
        </authorList>
    </citation>
    <scope>NUCLEOTIDE SEQUENCE</scope>
    <source>
        <strain evidence="9">SAG 1488-6</strain>
    </source>
</reference>
<protein>
    <submittedName>
        <fullName evidence="9">ABC transporter permease subunit</fullName>
    </submittedName>
</protein>
<proteinExistence type="inferred from homology"/>
<keyword evidence="10" id="KW-1185">Reference proteome</keyword>
<keyword evidence="6 7" id="KW-0472">Membrane</keyword>
<dbReference type="Proteomes" id="UP000832034">
    <property type="component" value="Chromosome"/>
</dbReference>
<sequence>MAQLKAKTLPVVRPQARGVLKSILFKHQQKWLPWLLPLALLLTWQAIAAWQWLPEQYLRNVSSPLAVAQAGWTLAINGELWLHLGISAARALTGLLIGGVTGLTLGVATGLSPTLRTLLDNTLQMLRNIPNLALIPLVILWFGIDEAAKLCLVALGTFFPIYLNTFHGIRNADAALIEMAKSYGLSGWALFKEVILPGALPSVLVGLRFSLGIMWLTLIVAETISATSGIGYLAMHAREFFQTDIIIFTILIYALLGFVADWIARQLERVLLRWHPAYVVKQGDKA</sequence>
<evidence type="ECO:0000313" key="10">
    <source>
        <dbReference type="Proteomes" id="UP000832034"/>
    </source>
</evidence>
<dbReference type="PROSITE" id="PS50928">
    <property type="entry name" value="ABC_TM1"/>
    <property type="match status" value="1"/>
</dbReference>
<feature type="transmembrane region" description="Helical" evidence="7">
    <location>
        <begin position="65"/>
        <end position="84"/>
    </location>
</feature>
<feature type="transmembrane region" description="Helical" evidence="7">
    <location>
        <begin position="245"/>
        <end position="264"/>
    </location>
</feature>
<keyword evidence="4 7" id="KW-0812">Transmembrane</keyword>
<keyword evidence="2 7" id="KW-0813">Transport</keyword>
<name>A0ABY4EBP9_VITST</name>
<feature type="transmembrane region" description="Helical" evidence="7">
    <location>
        <begin position="125"/>
        <end position="143"/>
    </location>
</feature>
<dbReference type="RefSeq" id="WP_019957176.1">
    <property type="nucleotide sequence ID" value="NZ_CP091512.1"/>
</dbReference>
<dbReference type="PANTHER" id="PTHR30151">
    <property type="entry name" value="ALKANE SULFONATE ABC TRANSPORTER-RELATED, MEMBRANE SUBUNIT"/>
    <property type="match status" value="1"/>
</dbReference>
<keyword evidence="5 7" id="KW-1133">Transmembrane helix</keyword>
<evidence type="ECO:0000256" key="4">
    <source>
        <dbReference type="ARBA" id="ARBA00022692"/>
    </source>
</evidence>
<dbReference type="InterPro" id="IPR035906">
    <property type="entry name" value="MetI-like_sf"/>
</dbReference>
<evidence type="ECO:0000313" key="9">
    <source>
        <dbReference type="EMBL" id="UOO92840.1"/>
    </source>
</evidence>
<dbReference type="Gene3D" id="1.10.3720.10">
    <property type="entry name" value="MetI-like"/>
    <property type="match status" value="1"/>
</dbReference>
<evidence type="ECO:0000256" key="6">
    <source>
        <dbReference type="ARBA" id="ARBA00023136"/>
    </source>
</evidence>
<dbReference type="SUPFAM" id="SSF161098">
    <property type="entry name" value="MetI-like"/>
    <property type="match status" value="1"/>
</dbReference>
<dbReference type="CDD" id="cd06261">
    <property type="entry name" value="TM_PBP2"/>
    <property type="match status" value="1"/>
</dbReference>
<comment type="subcellular location">
    <subcellularLocation>
        <location evidence="1 7">Cell membrane</location>
        <topology evidence="1 7">Multi-pass membrane protein</topology>
    </subcellularLocation>
</comment>
<feature type="domain" description="ABC transmembrane type-1" evidence="8">
    <location>
        <begin position="84"/>
        <end position="264"/>
    </location>
</feature>
<evidence type="ECO:0000256" key="5">
    <source>
        <dbReference type="ARBA" id="ARBA00022989"/>
    </source>
</evidence>
<accession>A0ABY4EBP9</accession>
<keyword evidence="3" id="KW-1003">Cell membrane</keyword>
<dbReference type="InterPro" id="IPR000515">
    <property type="entry name" value="MetI-like"/>
</dbReference>
<feature type="transmembrane region" description="Helical" evidence="7">
    <location>
        <begin position="214"/>
        <end position="233"/>
    </location>
</feature>
<evidence type="ECO:0000256" key="3">
    <source>
        <dbReference type="ARBA" id="ARBA00022475"/>
    </source>
</evidence>
<feature type="transmembrane region" description="Helical" evidence="7">
    <location>
        <begin position="189"/>
        <end position="207"/>
    </location>
</feature>
<feature type="transmembrane region" description="Helical" evidence="7">
    <location>
        <begin position="150"/>
        <end position="169"/>
    </location>
</feature>
<evidence type="ECO:0000256" key="1">
    <source>
        <dbReference type="ARBA" id="ARBA00004651"/>
    </source>
</evidence>
<comment type="similarity">
    <text evidence="7">Belongs to the binding-protein-dependent transport system permease family.</text>
</comment>
<feature type="transmembrane region" description="Helical" evidence="7">
    <location>
        <begin position="91"/>
        <end position="113"/>
    </location>
</feature>
<evidence type="ECO:0000256" key="7">
    <source>
        <dbReference type="RuleBase" id="RU363032"/>
    </source>
</evidence>
<evidence type="ECO:0000256" key="2">
    <source>
        <dbReference type="ARBA" id="ARBA00022448"/>
    </source>
</evidence>
<dbReference type="PANTHER" id="PTHR30151:SF38">
    <property type="entry name" value="ALIPHATIC SULFONATES TRANSPORT PERMEASE PROTEIN SSUC-RELATED"/>
    <property type="match status" value="1"/>
</dbReference>
<dbReference type="Pfam" id="PF00528">
    <property type="entry name" value="BPD_transp_1"/>
    <property type="match status" value="1"/>
</dbReference>
<evidence type="ECO:0000259" key="8">
    <source>
        <dbReference type="PROSITE" id="PS50928"/>
    </source>
</evidence>
<organism evidence="9 10">
    <name type="scientific">Vitreoscilla stercoraria</name>
    <dbReference type="NCBI Taxonomy" id="61"/>
    <lineage>
        <taxon>Bacteria</taxon>
        <taxon>Pseudomonadati</taxon>
        <taxon>Pseudomonadota</taxon>
        <taxon>Betaproteobacteria</taxon>
        <taxon>Neisseriales</taxon>
        <taxon>Neisseriaceae</taxon>
        <taxon>Vitreoscilla</taxon>
    </lineage>
</organism>
<dbReference type="EMBL" id="CP091512">
    <property type="protein sequence ID" value="UOO92840.1"/>
    <property type="molecule type" value="Genomic_DNA"/>
</dbReference>
<feature type="transmembrane region" description="Helical" evidence="7">
    <location>
        <begin position="31"/>
        <end position="53"/>
    </location>
</feature>
<reference evidence="9" key="2">
    <citation type="journal article" date="2022" name="Res Sq">
        <title>Evolution of multicellular longitudinally dividing oral cavity symbionts (Neisseriaceae).</title>
        <authorList>
            <person name="Nyongesa S."/>
            <person name="Weber P."/>
            <person name="Bernet E."/>
            <person name="Pullido F."/>
            <person name="Nieckarz M."/>
            <person name="Delaby M."/>
            <person name="Nieves C."/>
            <person name="Viehboeck T."/>
            <person name="Krause N."/>
            <person name="Rivera-Millot A."/>
            <person name="Nakamura A."/>
            <person name="Vischer N."/>
            <person name="VanNieuwenhze M."/>
            <person name="Brun Y."/>
            <person name="Cava F."/>
            <person name="Bulgheresi S."/>
            <person name="Veyrier F."/>
        </authorList>
    </citation>
    <scope>NUCLEOTIDE SEQUENCE</scope>
    <source>
        <strain evidence="9">SAG 1488-6</strain>
    </source>
</reference>
<gene>
    <name evidence="9" type="ORF">LVJ81_01995</name>
</gene>